<sequence>METSITPQQARRGALAKTATAIPLRGWIDVLGRTWRQSEKDNVFLISAGVAFYFLLALAPTLTAFSAVGTLLISPDAIRTLLNEVGTILPDSAKLLLNAQLEAVLDANQHRTTLTLKAAGSLALAYWAAAAGVRAMMTAVTVAYRETEQRPLLTFHLTSLMLTLAALLIGLCAILAFVAVPLAISIFPVSDLNETLVRLLRWPVIIVAIVIGLSVTYRFAPSRRRAKTKWVTTGAIVSALLWLAGSVLFTTYVEQVANYEAVHGTLSSIVVLLLWFWFSAAVTLIGAELNAEVEHQTSVDTTAGRDRPMGQRGAYVADHVAEPTL</sequence>
<dbReference type="NCBIfam" id="TIGR00765">
    <property type="entry name" value="yihY_not_rbn"/>
    <property type="match status" value="1"/>
</dbReference>
<dbReference type="GO" id="GO:0005886">
    <property type="term" value="C:plasma membrane"/>
    <property type="evidence" value="ECO:0007669"/>
    <property type="project" value="UniProtKB-SubCell"/>
</dbReference>
<keyword evidence="4 6" id="KW-1133">Transmembrane helix</keyword>
<keyword evidence="5 6" id="KW-0472">Membrane</keyword>
<evidence type="ECO:0000256" key="4">
    <source>
        <dbReference type="ARBA" id="ARBA00022989"/>
    </source>
</evidence>
<accession>A0A939E9M4</accession>
<dbReference type="AlphaFoldDB" id="A0A939E9M4"/>
<proteinExistence type="predicted"/>
<organism evidence="7 8">
    <name type="scientific">Roseibium aggregatum</name>
    <dbReference type="NCBI Taxonomy" id="187304"/>
    <lineage>
        <taxon>Bacteria</taxon>
        <taxon>Pseudomonadati</taxon>
        <taxon>Pseudomonadota</taxon>
        <taxon>Alphaproteobacteria</taxon>
        <taxon>Hyphomicrobiales</taxon>
        <taxon>Stappiaceae</taxon>
        <taxon>Roseibium</taxon>
    </lineage>
</organism>
<reference evidence="7" key="1">
    <citation type="submission" date="2020-12" db="EMBL/GenBank/DDBJ databases">
        <title>Oil enriched cultivation method for isolating marine PHA-producing bacteria.</title>
        <authorList>
            <person name="Zheng W."/>
            <person name="Yu S."/>
            <person name="Huang Y."/>
        </authorList>
    </citation>
    <scope>NUCLEOTIDE SEQUENCE</scope>
    <source>
        <strain evidence="7">SY-2-12</strain>
    </source>
</reference>
<evidence type="ECO:0000313" key="8">
    <source>
        <dbReference type="Proteomes" id="UP000664096"/>
    </source>
</evidence>
<evidence type="ECO:0000256" key="5">
    <source>
        <dbReference type="ARBA" id="ARBA00023136"/>
    </source>
</evidence>
<gene>
    <name evidence="7" type="ORF">JF539_03580</name>
</gene>
<dbReference type="Pfam" id="PF03631">
    <property type="entry name" value="Virul_fac_BrkB"/>
    <property type="match status" value="1"/>
</dbReference>
<evidence type="ECO:0000256" key="3">
    <source>
        <dbReference type="ARBA" id="ARBA00022692"/>
    </source>
</evidence>
<feature type="transmembrane region" description="Helical" evidence="6">
    <location>
        <begin position="164"/>
        <end position="187"/>
    </location>
</feature>
<comment type="subcellular location">
    <subcellularLocation>
        <location evidence="1">Cell membrane</location>
        <topology evidence="1">Multi-pass membrane protein</topology>
    </subcellularLocation>
</comment>
<dbReference type="Proteomes" id="UP000664096">
    <property type="component" value="Unassembled WGS sequence"/>
</dbReference>
<evidence type="ECO:0000256" key="2">
    <source>
        <dbReference type="ARBA" id="ARBA00022475"/>
    </source>
</evidence>
<feature type="transmembrane region" description="Helical" evidence="6">
    <location>
        <begin position="265"/>
        <end position="287"/>
    </location>
</feature>
<evidence type="ECO:0000256" key="1">
    <source>
        <dbReference type="ARBA" id="ARBA00004651"/>
    </source>
</evidence>
<dbReference type="PIRSF" id="PIRSF035875">
    <property type="entry name" value="RNase_BN"/>
    <property type="match status" value="1"/>
</dbReference>
<dbReference type="PANTHER" id="PTHR30213:SF0">
    <property type="entry name" value="UPF0761 MEMBRANE PROTEIN YIHY"/>
    <property type="match status" value="1"/>
</dbReference>
<keyword evidence="3 6" id="KW-0812">Transmembrane</keyword>
<dbReference type="PANTHER" id="PTHR30213">
    <property type="entry name" value="INNER MEMBRANE PROTEIN YHJD"/>
    <property type="match status" value="1"/>
</dbReference>
<comment type="caution">
    <text evidence="7">The sequence shown here is derived from an EMBL/GenBank/DDBJ whole genome shotgun (WGS) entry which is preliminary data.</text>
</comment>
<protein>
    <submittedName>
        <fullName evidence="7">YihY/virulence factor BrkB family protein</fullName>
    </submittedName>
</protein>
<dbReference type="InterPro" id="IPR017039">
    <property type="entry name" value="Virul_fac_BrkB"/>
</dbReference>
<feature type="transmembrane region" description="Helical" evidence="6">
    <location>
        <begin position="231"/>
        <end position="253"/>
    </location>
</feature>
<feature type="transmembrane region" description="Helical" evidence="6">
    <location>
        <begin position="43"/>
        <end position="73"/>
    </location>
</feature>
<dbReference type="EMBL" id="JAEKJZ010000001">
    <property type="protein sequence ID" value="MBN9669406.1"/>
    <property type="molecule type" value="Genomic_DNA"/>
</dbReference>
<dbReference type="RefSeq" id="WP_207138972.1">
    <property type="nucleotide sequence ID" value="NZ_JAEKJZ010000001.1"/>
</dbReference>
<evidence type="ECO:0000313" key="7">
    <source>
        <dbReference type="EMBL" id="MBN9669406.1"/>
    </source>
</evidence>
<keyword evidence="2" id="KW-1003">Cell membrane</keyword>
<feature type="transmembrane region" description="Helical" evidence="6">
    <location>
        <begin position="199"/>
        <end position="219"/>
    </location>
</feature>
<evidence type="ECO:0000256" key="6">
    <source>
        <dbReference type="SAM" id="Phobius"/>
    </source>
</evidence>
<feature type="transmembrane region" description="Helical" evidence="6">
    <location>
        <begin position="124"/>
        <end position="144"/>
    </location>
</feature>
<name>A0A939E9M4_9HYPH</name>